<dbReference type="RefSeq" id="XP_010914117.1">
    <property type="nucleotide sequence ID" value="XM_010915815.3"/>
</dbReference>
<evidence type="ECO:0000313" key="2">
    <source>
        <dbReference type="Proteomes" id="UP000504607"/>
    </source>
</evidence>
<dbReference type="InParanoid" id="A0A6I9QRG5"/>
<dbReference type="Proteomes" id="UP000504607">
    <property type="component" value="Chromosome 2"/>
</dbReference>
<evidence type="ECO:0000313" key="3">
    <source>
        <dbReference type="RefSeq" id="XP_010914117.1"/>
    </source>
</evidence>
<dbReference type="InterPro" id="IPR044294">
    <property type="entry name" value="Lipase-like"/>
</dbReference>
<dbReference type="Gene3D" id="3.40.50.1820">
    <property type="entry name" value="alpha/beta hydrolase"/>
    <property type="match status" value="1"/>
</dbReference>
<gene>
    <name evidence="3" type="primary">LOC105039607</name>
</gene>
<dbReference type="InterPro" id="IPR007751">
    <property type="entry name" value="DUF676_lipase-like"/>
</dbReference>
<sequence>MRSLSRLSVVPTTEFLGNFDPCRPRMLVAGSMPRTAKPGVAIPGGHRIRCGRGMTCMKLGFRLWSPQEPTRESGKADSVRWKSRFKDPMGKGKKVAVENVRGGEDLWDAAAVAEQGSYPEHLVIMVNGLVGSAEDWRFAAEQFVKKLPDKVIVHRSECNTSRLTFDGVDLMGERLAEEVRSVVKQRGGVQKISFVAHSLGGLVARYAIGRLYEPSTRVEPPADAKDQFDEEGSLDGRIAGLEPMNFITFASPHLGSRGHKQIPFLCGLPFLERRASETAHLIVGRTGKHLFLTDSADGRPPLLLRMVDDCDDIKFRSALRSFKRRVAYANANYDHIVGWRTSSIRRQHELPKHHLLVEDDKYPHVVFVDKGNVVIKHNKVLVDREAQKYDLEEEMIRGLTQVPWERVDVSFQKSRQRYVAHNTIQVKSYWLNSDGADVVFHMIDNFLI</sequence>
<dbReference type="FunCoup" id="A0A6I9QRG5">
    <property type="interactions" value="228"/>
</dbReference>
<dbReference type="SUPFAM" id="SSF53474">
    <property type="entry name" value="alpha/beta-Hydrolases"/>
    <property type="match status" value="1"/>
</dbReference>
<dbReference type="OrthoDB" id="273452at2759"/>
<dbReference type="AlphaFoldDB" id="A0A6I9QRG5"/>
<organism evidence="2 3">
    <name type="scientific">Elaeis guineensis var. tenera</name>
    <name type="common">Oil palm</name>
    <dbReference type="NCBI Taxonomy" id="51953"/>
    <lineage>
        <taxon>Eukaryota</taxon>
        <taxon>Viridiplantae</taxon>
        <taxon>Streptophyta</taxon>
        <taxon>Embryophyta</taxon>
        <taxon>Tracheophyta</taxon>
        <taxon>Spermatophyta</taxon>
        <taxon>Magnoliopsida</taxon>
        <taxon>Liliopsida</taxon>
        <taxon>Arecaceae</taxon>
        <taxon>Arecoideae</taxon>
        <taxon>Cocoseae</taxon>
        <taxon>Elaeidinae</taxon>
        <taxon>Elaeis</taxon>
    </lineage>
</organism>
<feature type="domain" description="DUF676" evidence="1">
    <location>
        <begin position="119"/>
        <end position="341"/>
    </location>
</feature>
<name>A0A6I9QRG5_ELAGV</name>
<accession>A0A6I9QRG5</accession>
<dbReference type="GeneID" id="105039607"/>
<protein>
    <submittedName>
        <fullName evidence="3">Uncharacterized protein LOC105039607</fullName>
    </submittedName>
</protein>
<dbReference type="FunFam" id="3.40.50.1820:FF:000216">
    <property type="entry name" value="Alpha/beta-Hydrolases superfamily protein"/>
    <property type="match status" value="1"/>
</dbReference>
<proteinExistence type="predicted"/>
<evidence type="ECO:0000259" key="1">
    <source>
        <dbReference type="Pfam" id="PF05057"/>
    </source>
</evidence>
<dbReference type="PANTHER" id="PTHR12482">
    <property type="entry name" value="LIPASE ROG1-RELATED-RELATED"/>
    <property type="match status" value="1"/>
</dbReference>
<dbReference type="PANTHER" id="PTHR12482:SF4">
    <property type="entry name" value="ALPHA_BETA-HYDROLASES SUPERFAMILY PROTEIN"/>
    <property type="match status" value="1"/>
</dbReference>
<dbReference type="Pfam" id="PF05057">
    <property type="entry name" value="DUF676"/>
    <property type="match status" value="1"/>
</dbReference>
<reference evidence="3" key="1">
    <citation type="submission" date="2025-08" db="UniProtKB">
        <authorList>
            <consortium name="RefSeq"/>
        </authorList>
    </citation>
    <scope>IDENTIFICATION</scope>
</reference>
<dbReference type="InterPro" id="IPR029058">
    <property type="entry name" value="AB_hydrolase_fold"/>
</dbReference>
<keyword evidence="2" id="KW-1185">Reference proteome</keyword>
<dbReference type="KEGG" id="egu:105039607"/>